<feature type="transmembrane region" description="Helical" evidence="10">
    <location>
        <begin position="303"/>
        <end position="326"/>
    </location>
</feature>
<keyword evidence="3" id="KW-0433">Leucine-rich repeat</keyword>
<dbReference type="SUPFAM" id="SSF56112">
    <property type="entry name" value="Protein kinase-like (PK-like)"/>
    <property type="match status" value="1"/>
</dbReference>
<dbReference type="PANTHER" id="PTHR48007">
    <property type="entry name" value="LEUCINE-RICH REPEAT RECEPTOR-LIKE PROTEIN KINASE PXC1"/>
    <property type="match status" value="1"/>
</dbReference>
<keyword evidence="13" id="KW-0418">Kinase</keyword>
<dbReference type="Pfam" id="PF08263">
    <property type="entry name" value="LRRNT_2"/>
    <property type="match status" value="1"/>
</dbReference>
<keyword evidence="13" id="KW-0808">Transferase</keyword>
<comment type="subcellular location">
    <subcellularLocation>
        <location evidence="1">Membrane</location>
        <topology evidence="1">Single-pass membrane protein</topology>
    </subcellularLocation>
</comment>
<feature type="compositionally biased region" description="Polar residues" evidence="9">
    <location>
        <begin position="275"/>
        <end position="294"/>
    </location>
</feature>
<dbReference type="PROSITE" id="PS50011">
    <property type="entry name" value="PROTEIN_KINASE_DOM"/>
    <property type="match status" value="1"/>
</dbReference>
<dbReference type="Proteomes" id="UP001153555">
    <property type="component" value="Unassembled WGS sequence"/>
</dbReference>
<dbReference type="Pfam" id="PF00560">
    <property type="entry name" value="LRR_1"/>
    <property type="match status" value="3"/>
</dbReference>
<evidence type="ECO:0000256" key="5">
    <source>
        <dbReference type="ARBA" id="ARBA00022729"/>
    </source>
</evidence>
<dbReference type="InterPro" id="IPR032675">
    <property type="entry name" value="LRR_dom_sf"/>
</dbReference>
<feature type="chain" id="PRO_5040367837" evidence="11">
    <location>
        <begin position="24"/>
        <end position="684"/>
    </location>
</feature>
<dbReference type="Gene3D" id="3.30.200.20">
    <property type="entry name" value="Phosphorylase Kinase, domain 1"/>
    <property type="match status" value="1"/>
</dbReference>
<evidence type="ECO:0000256" key="8">
    <source>
        <dbReference type="ARBA" id="ARBA00023136"/>
    </source>
</evidence>
<organism evidence="13 14">
    <name type="scientific">Striga hermonthica</name>
    <name type="common">Purple witchweed</name>
    <name type="synonym">Buchnera hermonthica</name>
    <dbReference type="NCBI Taxonomy" id="68872"/>
    <lineage>
        <taxon>Eukaryota</taxon>
        <taxon>Viridiplantae</taxon>
        <taxon>Streptophyta</taxon>
        <taxon>Embryophyta</taxon>
        <taxon>Tracheophyta</taxon>
        <taxon>Spermatophyta</taxon>
        <taxon>Magnoliopsida</taxon>
        <taxon>eudicotyledons</taxon>
        <taxon>Gunneridae</taxon>
        <taxon>Pentapetalae</taxon>
        <taxon>asterids</taxon>
        <taxon>lamiids</taxon>
        <taxon>Lamiales</taxon>
        <taxon>Orobanchaceae</taxon>
        <taxon>Buchnereae</taxon>
        <taxon>Striga</taxon>
    </lineage>
</organism>
<evidence type="ECO:0000256" key="6">
    <source>
        <dbReference type="ARBA" id="ARBA00022737"/>
    </source>
</evidence>
<dbReference type="GO" id="GO:0004672">
    <property type="term" value="F:protein kinase activity"/>
    <property type="evidence" value="ECO:0007669"/>
    <property type="project" value="InterPro"/>
</dbReference>
<keyword evidence="7 10" id="KW-1133">Transmembrane helix</keyword>
<evidence type="ECO:0000259" key="12">
    <source>
        <dbReference type="PROSITE" id="PS50011"/>
    </source>
</evidence>
<keyword evidence="13" id="KW-0675">Receptor</keyword>
<dbReference type="FunFam" id="3.80.10.10:FF:000722">
    <property type="entry name" value="Leucine-rich repeat receptor-like protein kinase"/>
    <property type="match status" value="1"/>
</dbReference>
<comment type="caution">
    <text evidence="13">The sequence shown here is derived from an EMBL/GenBank/DDBJ whole genome shotgun (WGS) entry which is preliminary data.</text>
</comment>
<proteinExistence type="predicted"/>
<keyword evidence="4 10" id="KW-0812">Transmembrane</keyword>
<evidence type="ECO:0000256" key="10">
    <source>
        <dbReference type="SAM" id="Phobius"/>
    </source>
</evidence>
<evidence type="ECO:0000256" key="4">
    <source>
        <dbReference type="ARBA" id="ARBA00022692"/>
    </source>
</evidence>
<dbReference type="GO" id="GO:0005524">
    <property type="term" value="F:ATP binding"/>
    <property type="evidence" value="ECO:0007669"/>
    <property type="project" value="InterPro"/>
</dbReference>
<evidence type="ECO:0000313" key="14">
    <source>
        <dbReference type="Proteomes" id="UP001153555"/>
    </source>
</evidence>
<reference evidence="13" key="1">
    <citation type="submission" date="2019-12" db="EMBL/GenBank/DDBJ databases">
        <authorList>
            <person name="Scholes J."/>
        </authorList>
    </citation>
    <scope>NUCLEOTIDE SEQUENCE</scope>
</reference>
<protein>
    <submittedName>
        <fullName evidence="13">Receptor protein kinase-like protein</fullName>
    </submittedName>
</protein>
<dbReference type="SUPFAM" id="SSF52058">
    <property type="entry name" value="L domain-like"/>
    <property type="match status" value="1"/>
</dbReference>
<dbReference type="PROSITE" id="PS51450">
    <property type="entry name" value="LRR"/>
    <property type="match status" value="1"/>
</dbReference>
<name>A0A9N7R293_STRHE</name>
<dbReference type="Gene3D" id="1.10.510.10">
    <property type="entry name" value="Transferase(Phosphotransferase) domain 1"/>
    <property type="match status" value="1"/>
</dbReference>
<dbReference type="OrthoDB" id="346907at2759"/>
<dbReference type="InterPro" id="IPR000719">
    <property type="entry name" value="Prot_kinase_dom"/>
</dbReference>
<feature type="signal peptide" evidence="11">
    <location>
        <begin position="1"/>
        <end position="23"/>
    </location>
</feature>
<feature type="compositionally biased region" description="Low complexity" evidence="9">
    <location>
        <begin position="252"/>
        <end position="266"/>
    </location>
</feature>
<dbReference type="EMBL" id="CACSLK010001140">
    <property type="protein sequence ID" value="CAA0807493.1"/>
    <property type="molecule type" value="Genomic_DNA"/>
</dbReference>
<dbReference type="InterPro" id="IPR011009">
    <property type="entry name" value="Kinase-like_dom_sf"/>
</dbReference>
<keyword evidence="6" id="KW-0677">Repeat</keyword>
<dbReference type="Gene3D" id="3.80.10.10">
    <property type="entry name" value="Ribonuclease Inhibitor"/>
    <property type="match status" value="2"/>
</dbReference>
<dbReference type="InterPro" id="IPR001611">
    <property type="entry name" value="Leu-rich_rpt"/>
</dbReference>
<evidence type="ECO:0000256" key="1">
    <source>
        <dbReference type="ARBA" id="ARBA00004167"/>
    </source>
</evidence>
<keyword evidence="5 11" id="KW-0732">Signal</keyword>
<keyword evidence="2" id="KW-0597">Phosphoprotein</keyword>
<sequence>MNSKFSKSSFLCILLLFFTTSLGLNLDGTLLLAFKYSIISDPLSVLDDWDYTDPSPCSWTGIKCAAVENTPNDIPFDNLRVVSLTLPSSKLLGFLPEDLGFITHLQTLDLSDNFLNGPLPRSFVNASELQVLSLSNNAITGHILPIKVESLRIFDLSSNSLTGPLPPEFGGSNLKFLNLSSNKLSGSIPQELARKIQENGTIDLSFNDLSGEIPDLAPFSNQKIESFQGNVNLCGKPLKKLCVIPSNISNPPNFETSNTSSSSSSPAIAVMPKPINNSKNPSQDSSSTRNNGISSRHGLKPGAIAGITIVPLAGIGIFATIIFLYIHQKKKRANDAFSTYEFKKDTNPSSSSVLVKEKETKHLILNLNLPTLSCLSTKNEGRDKCDVVIKNLVMVDNGETELDPDTLFRASAYVLGSSGPSIVYKAVLRDGTSFAVRRIGDVACGGGMKEFERRVRSIAKMHHPNLVRVRGFYWGDDEKLVICDYVSNGSLANIGYRKIGSSPYHLPFETRLKIARGVARGLTYIHDKKKVHGNIKPSNILLTPDMEPVISDFGLDWLVHGPAHQVSKVGPTSLYRAPESLNNPRPSAKWDVYSFGILLLELLTGKVLSGPELSQLWATGGPMAEEPDRVLRMADVAIRGDVARREETVLAWFKLGFSCASLAPKKRPCMRHALHVLEKISCSN</sequence>
<dbReference type="GO" id="GO:0016020">
    <property type="term" value="C:membrane"/>
    <property type="evidence" value="ECO:0007669"/>
    <property type="project" value="UniProtKB-SubCell"/>
</dbReference>
<evidence type="ECO:0000256" key="9">
    <source>
        <dbReference type="SAM" id="MobiDB-lite"/>
    </source>
</evidence>
<dbReference type="AlphaFoldDB" id="A0A9N7R293"/>
<dbReference type="InterPro" id="IPR013210">
    <property type="entry name" value="LRR_N_plant-typ"/>
</dbReference>
<dbReference type="InterPro" id="IPR046959">
    <property type="entry name" value="PRK1-6/SRF4-like"/>
</dbReference>
<dbReference type="PANTHER" id="PTHR48007:SF47">
    <property type="entry name" value="PROTEIN KINASE DOMAIN-CONTAINING PROTEIN"/>
    <property type="match status" value="1"/>
</dbReference>
<keyword evidence="8 10" id="KW-0472">Membrane</keyword>
<feature type="domain" description="Protein kinase" evidence="12">
    <location>
        <begin position="409"/>
        <end position="680"/>
    </location>
</feature>
<evidence type="ECO:0000256" key="7">
    <source>
        <dbReference type="ARBA" id="ARBA00022989"/>
    </source>
</evidence>
<accession>A0A9N7R293</accession>
<dbReference type="Pfam" id="PF00069">
    <property type="entry name" value="Pkinase"/>
    <property type="match status" value="1"/>
</dbReference>
<keyword evidence="14" id="KW-1185">Reference proteome</keyword>
<evidence type="ECO:0000256" key="3">
    <source>
        <dbReference type="ARBA" id="ARBA00022614"/>
    </source>
</evidence>
<gene>
    <name evidence="13" type="ORF">SHERM_10218</name>
</gene>
<evidence type="ECO:0000256" key="2">
    <source>
        <dbReference type="ARBA" id="ARBA00022553"/>
    </source>
</evidence>
<evidence type="ECO:0000256" key="11">
    <source>
        <dbReference type="SAM" id="SignalP"/>
    </source>
</evidence>
<evidence type="ECO:0000313" key="13">
    <source>
        <dbReference type="EMBL" id="CAA0807493.1"/>
    </source>
</evidence>
<feature type="region of interest" description="Disordered" evidence="9">
    <location>
        <begin position="252"/>
        <end position="295"/>
    </location>
</feature>